<dbReference type="eggNOG" id="COG0290">
    <property type="taxonomic scope" value="Bacteria"/>
</dbReference>
<evidence type="ECO:0000256" key="5">
    <source>
        <dbReference type="NCBIfam" id="TIGR00168"/>
    </source>
</evidence>
<dbReference type="InterPro" id="IPR001288">
    <property type="entry name" value="Translation_initiation_fac_3"/>
</dbReference>
<dbReference type="HAMAP" id="MF_00080">
    <property type="entry name" value="IF_3"/>
    <property type="match status" value="1"/>
</dbReference>
<evidence type="ECO:0000313" key="9">
    <source>
        <dbReference type="Proteomes" id="UP000027946"/>
    </source>
</evidence>
<keyword evidence="4" id="KW-0963">Cytoplasm</keyword>
<dbReference type="GO" id="GO:0016020">
    <property type="term" value="C:membrane"/>
    <property type="evidence" value="ECO:0007669"/>
    <property type="project" value="TreeGrafter"/>
</dbReference>
<dbReference type="Proteomes" id="UP000027946">
    <property type="component" value="Unassembled WGS sequence"/>
</dbReference>
<comment type="function">
    <text evidence="4">IF-3 binds to the 30S ribosomal subunit and shifts the equilibrium between 70S ribosomes and their 50S and 30S subunits in favor of the free subunits, thus enhancing the availability of 30S subunits on which protein synthesis initiation begins.</text>
</comment>
<dbReference type="Pfam" id="PF00707">
    <property type="entry name" value="IF3_C"/>
    <property type="match status" value="1"/>
</dbReference>
<dbReference type="NCBIfam" id="TIGR00168">
    <property type="entry name" value="infC"/>
    <property type="match status" value="1"/>
</dbReference>
<evidence type="ECO:0000259" key="6">
    <source>
        <dbReference type="Pfam" id="PF00707"/>
    </source>
</evidence>
<protein>
    <recommendedName>
        <fullName evidence="4 5">Translation initiation factor IF-3</fullName>
    </recommendedName>
</protein>
<dbReference type="GO" id="GO:0032790">
    <property type="term" value="P:ribosome disassembly"/>
    <property type="evidence" value="ECO:0007669"/>
    <property type="project" value="TreeGrafter"/>
</dbReference>
<reference evidence="8 9" key="1">
    <citation type="submission" date="2014-03" db="EMBL/GenBank/DDBJ databases">
        <title>Genome sequence of Clostridium litorale W6, DSM 5388.</title>
        <authorList>
            <person name="Poehlein A."/>
            <person name="Jagirdar A."/>
            <person name="Khonsari B."/>
            <person name="Chibani C.M."/>
            <person name="Gutierrez Gutierrez D.A."/>
            <person name="Davydova E."/>
            <person name="Alghaithi H.S."/>
            <person name="Nair K.P."/>
            <person name="Dhamotharan K."/>
            <person name="Chandran L."/>
            <person name="G W."/>
            <person name="Daniel R."/>
        </authorList>
    </citation>
    <scope>NUCLEOTIDE SEQUENCE [LARGE SCALE GENOMIC DNA]</scope>
    <source>
        <strain evidence="8 9">W6</strain>
    </source>
</reference>
<evidence type="ECO:0000313" key="8">
    <source>
        <dbReference type="EMBL" id="KDR95536.1"/>
    </source>
</evidence>
<feature type="domain" description="Translation initiation factor 3 C-terminal" evidence="6">
    <location>
        <begin position="85"/>
        <end position="169"/>
    </location>
</feature>
<dbReference type="EMBL" id="JJMM01000010">
    <property type="protein sequence ID" value="KDR95536.1"/>
    <property type="molecule type" value="Genomic_DNA"/>
</dbReference>
<comment type="caution">
    <text evidence="8">The sequence shown here is derived from an EMBL/GenBank/DDBJ whole genome shotgun (WGS) entry which is preliminary data.</text>
</comment>
<evidence type="ECO:0000256" key="4">
    <source>
        <dbReference type="HAMAP-Rule" id="MF_00080"/>
    </source>
</evidence>
<dbReference type="GO" id="GO:0043022">
    <property type="term" value="F:ribosome binding"/>
    <property type="evidence" value="ECO:0007669"/>
    <property type="project" value="UniProtKB-ARBA"/>
</dbReference>
<dbReference type="RefSeq" id="WP_242943797.1">
    <property type="nucleotide sequence ID" value="NZ_FSRH01000006.1"/>
</dbReference>
<dbReference type="Gene3D" id="3.10.20.80">
    <property type="entry name" value="Translation initiation factor 3 (IF-3), N-terminal domain"/>
    <property type="match status" value="1"/>
</dbReference>
<dbReference type="InterPro" id="IPR036788">
    <property type="entry name" value="T_IF-3_C_sf"/>
</dbReference>
<sequence length="172" mass="19940">MLIIKELQINEQIRDREVRLVSDTGEQLGIVPLKEALQMAREKELDLVKVAPEAKPPVCKFLDYGKYKYEISKKEKESKKKQKIITVKEIRLRPRIEENDLMTKSKMASKFLEKGDKVKVVVRFRGRELGHKEIGFEVINNFIAKLSDFGKPEARPKFEGNSLVVMLEPVEK</sequence>
<keyword evidence="3 4" id="KW-0648">Protein biosynthesis</keyword>
<accession>A0A069RET7</accession>
<comment type="subunit">
    <text evidence="4">Monomer.</text>
</comment>
<feature type="domain" description="Translation initiation factor 3 N-terminal" evidence="7">
    <location>
        <begin position="9"/>
        <end position="77"/>
    </location>
</feature>
<evidence type="ECO:0000256" key="3">
    <source>
        <dbReference type="ARBA" id="ARBA00022917"/>
    </source>
</evidence>
<dbReference type="STRING" id="1121324.CLIT_10c02630"/>
<gene>
    <name evidence="4 8" type="primary">infC</name>
    <name evidence="8" type="ORF">CLIT_10c02630</name>
</gene>
<name>A0A069RET7_PEPLI</name>
<dbReference type="SUPFAM" id="SSF54364">
    <property type="entry name" value="Translation initiation factor IF3, N-terminal domain"/>
    <property type="match status" value="1"/>
</dbReference>
<dbReference type="Gene3D" id="3.30.110.10">
    <property type="entry name" value="Translation initiation factor 3 (IF-3), C-terminal domain"/>
    <property type="match status" value="1"/>
</dbReference>
<evidence type="ECO:0000256" key="1">
    <source>
        <dbReference type="ARBA" id="ARBA00005439"/>
    </source>
</evidence>
<keyword evidence="9" id="KW-1185">Reference proteome</keyword>
<dbReference type="GO" id="GO:0003743">
    <property type="term" value="F:translation initiation factor activity"/>
    <property type="evidence" value="ECO:0007669"/>
    <property type="project" value="UniProtKB-UniRule"/>
</dbReference>
<organism evidence="8 9">
    <name type="scientific">Peptoclostridium litorale DSM 5388</name>
    <dbReference type="NCBI Taxonomy" id="1121324"/>
    <lineage>
        <taxon>Bacteria</taxon>
        <taxon>Bacillati</taxon>
        <taxon>Bacillota</taxon>
        <taxon>Clostridia</taxon>
        <taxon>Peptostreptococcales</taxon>
        <taxon>Peptoclostridiaceae</taxon>
        <taxon>Peptoclostridium</taxon>
    </lineage>
</organism>
<comment type="similarity">
    <text evidence="1 4">Belongs to the IF-3 family.</text>
</comment>
<evidence type="ECO:0000256" key="2">
    <source>
        <dbReference type="ARBA" id="ARBA00022540"/>
    </source>
</evidence>
<comment type="subcellular location">
    <subcellularLocation>
        <location evidence="4">Cytoplasm</location>
    </subcellularLocation>
</comment>
<dbReference type="InterPro" id="IPR019815">
    <property type="entry name" value="Translation_initiation_fac_3_C"/>
</dbReference>
<dbReference type="FunFam" id="3.10.20.80:FF:000001">
    <property type="entry name" value="Translation initiation factor IF-3"/>
    <property type="match status" value="1"/>
</dbReference>
<proteinExistence type="inferred from homology"/>
<evidence type="ECO:0000259" key="7">
    <source>
        <dbReference type="Pfam" id="PF05198"/>
    </source>
</evidence>
<dbReference type="PANTHER" id="PTHR10938:SF0">
    <property type="entry name" value="TRANSLATION INITIATION FACTOR IF-3, MITOCHONDRIAL"/>
    <property type="match status" value="1"/>
</dbReference>
<dbReference type="SUPFAM" id="SSF55200">
    <property type="entry name" value="Translation initiation factor IF3, C-terminal domain"/>
    <property type="match status" value="1"/>
</dbReference>
<dbReference type="FunFam" id="3.30.110.10:FF:000001">
    <property type="entry name" value="Translation initiation factor IF-3"/>
    <property type="match status" value="1"/>
</dbReference>
<dbReference type="PANTHER" id="PTHR10938">
    <property type="entry name" value="TRANSLATION INITIATION FACTOR IF-3"/>
    <property type="match status" value="1"/>
</dbReference>
<dbReference type="AlphaFoldDB" id="A0A069RET7"/>
<dbReference type="Pfam" id="PF05198">
    <property type="entry name" value="IF3_N"/>
    <property type="match status" value="1"/>
</dbReference>
<keyword evidence="2 4" id="KW-0396">Initiation factor</keyword>
<dbReference type="GO" id="GO:0005829">
    <property type="term" value="C:cytosol"/>
    <property type="evidence" value="ECO:0007669"/>
    <property type="project" value="TreeGrafter"/>
</dbReference>
<dbReference type="InterPro" id="IPR019814">
    <property type="entry name" value="Translation_initiation_fac_3_N"/>
</dbReference>
<dbReference type="InterPro" id="IPR036787">
    <property type="entry name" value="T_IF-3_N_sf"/>
</dbReference>